<dbReference type="AlphaFoldDB" id="A0A4S8JQ96"/>
<evidence type="ECO:0000313" key="2">
    <source>
        <dbReference type="Proteomes" id="UP000317650"/>
    </source>
</evidence>
<comment type="caution">
    <text evidence="1">The sequence shown here is derived from an EMBL/GenBank/DDBJ whole genome shotgun (WGS) entry which is preliminary data.</text>
</comment>
<name>A0A4S8JQ96_MUSBA</name>
<evidence type="ECO:0000313" key="1">
    <source>
        <dbReference type="EMBL" id="THU63662.1"/>
    </source>
</evidence>
<dbReference type="Proteomes" id="UP000317650">
    <property type="component" value="Chromosome 1"/>
</dbReference>
<dbReference type="EMBL" id="PYDT01000004">
    <property type="protein sequence ID" value="THU63662.1"/>
    <property type="molecule type" value="Genomic_DNA"/>
</dbReference>
<accession>A0A4S8JQ96</accession>
<gene>
    <name evidence="1" type="ORF">C4D60_Mb01t18180</name>
</gene>
<keyword evidence="2" id="KW-1185">Reference proteome</keyword>
<organism evidence="1 2">
    <name type="scientific">Musa balbisiana</name>
    <name type="common">Banana</name>
    <dbReference type="NCBI Taxonomy" id="52838"/>
    <lineage>
        <taxon>Eukaryota</taxon>
        <taxon>Viridiplantae</taxon>
        <taxon>Streptophyta</taxon>
        <taxon>Embryophyta</taxon>
        <taxon>Tracheophyta</taxon>
        <taxon>Spermatophyta</taxon>
        <taxon>Magnoliopsida</taxon>
        <taxon>Liliopsida</taxon>
        <taxon>Zingiberales</taxon>
        <taxon>Musaceae</taxon>
        <taxon>Musa</taxon>
    </lineage>
</organism>
<proteinExistence type="predicted"/>
<protein>
    <submittedName>
        <fullName evidence="1">Uncharacterized protein</fullName>
    </submittedName>
</protein>
<sequence>MGDDKPSYESYELWLDNRSNERIDECLWNSPEEIAFDLGNDDHNLSQHSDHPFGEKFADAVTTKQPNKRPIP</sequence>
<reference evidence="1 2" key="1">
    <citation type="journal article" date="2019" name="Nat. Plants">
        <title>Genome sequencing of Musa balbisiana reveals subgenome evolution and function divergence in polyploid bananas.</title>
        <authorList>
            <person name="Yao X."/>
        </authorList>
    </citation>
    <scope>NUCLEOTIDE SEQUENCE [LARGE SCALE GENOMIC DNA]</scope>
    <source>
        <strain evidence="2">cv. DH-PKW</strain>
        <tissue evidence="1">Leaves</tissue>
    </source>
</reference>